<evidence type="ECO:0000259" key="2">
    <source>
        <dbReference type="PROSITE" id="PS50969"/>
    </source>
</evidence>
<dbReference type="PANTHER" id="PTHR12210">
    <property type="entry name" value="DULLARD PROTEIN PHOSPHATASE"/>
    <property type="match status" value="1"/>
</dbReference>
<keyword evidence="1" id="KW-0653">Protein transport</keyword>
<organism evidence="3 4">
    <name type="scientific">Tritrichomonas musculus</name>
    <dbReference type="NCBI Taxonomy" id="1915356"/>
    <lineage>
        <taxon>Eukaryota</taxon>
        <taxon>Metamonada</taxon>
        <taxon>Parabasalia</taxon>
        <taxon>Tritrichomonadida</taxon>
        <taxon>Tritrichomonadidae</taxon>
        <taxon>Tritrichomonas</taxon>
    </lineage>
</organism>
<keyword evidence="4" id="KW-1185">Reference proteome</keyword>
<proteinExistence type="inferred from homology"/>
<evidence type="ECO:0000256" key="1">
    <source>
        <dbReference type="RuleBase" id="RU365079"/>
    </source>
</evidence>
<evidence type="ECO:0000313" key="3">
    <source>
        <dbReference type="EMBL" id="KAK8867039.1"/>
    </source>
</evidence>
<dbReference type="Pfam" id="PF03031">
    <property type="entry name" value="NIF"/>
    <property type="match status" value="1"/>
</dbReference>
<evidence type="ECO:0000313" key="4">
    <source>
        <dbReference type="Proteomes" id="UP001470230"/>
    </source>
</evidence>
<comment type="caution">
    <text evidence="3">The sequence shown here is derived from an EMBL/GenBank/DDBJ whole genome shotgun (WGS) entry which is preliminary data.</text>
</comment>
<dbReference type="InterPro" id="IPR004274">
    <property type="entry name" value="FCP1_dom"/>
</dbReference>
<keyword evidence="1" id="KW-0496">Mitochondrion</keyword>
<comment type="subcellular location">
    <subcellularLocation>
        <location evidence="1">Mitochondrion inner membrane</location>
        <topology evidence="1">Single-pass membrane protein</topology>
    </subcellularLocation>
</comment>
<comment type="similarity">
    <text evidence="1">Belongs to the TIM50 family.</text>
</comment>
<dbReference type="InterPro" id="IPR023214">
    <property type="entry name" value="HAD_sf"/>
</dbReference>
<sequence length="224" mass="26229">MSKDYYKYKFENTSTIPRRSNSQGIPINTSFSYDYVKYQSMRRSPSASSQPLFLVIDLDHTLIYSSNKPFEMSDFVFTVSDSDNVETFYILKRPQLDLFLSLLIKFSTIYLYTTARRDYTTQILHNIDPMGKYFKRVFCREDCIMEGDNNFIKDISICNTDLRRTVIIDNNPNAYGTKEKHPNLLPISPFLGSSKDKELTKILHILKDYTYVDDVRTFIGQDNQ</sequence>
<gene>
    <name evidence="3" type="ORF">M9Y10_010008</name>
</gene>
<dbReference type="EMBL" id="JAPFFF010000015">
    <property type="protein sequence ID" value="KAK8867039.1"/>
    <property type="molecule type" value="Genomic_DNA"/>
</dbReference>
<dbReference type="SMART" id="SM00577">
    <property type="entry name" value="CPDc"/>
    <property type="match status" value="1"/>
</dbReference>
<dbReference type="Proteomes" id="UP001470230">
    <property type="component" value="Unassembled WGS sequence"/>
</dbReference>
<comment type="function">
    <text evidence="1">Essential component of the TIM23 complex, a complex that mediates the translocation of transit peptide-containing proteins across the mitochondrial inner membrane.</text>
</comment>
<reference evidence="3 4" key="1">
    <citation type="submission" date="2024-04" db="EMBL/GenBank/DDBJ databases">
        <title>Tritrichomonas musculus Genome.</title>
        <authorList>
            <person name="Alves-Ferreira E."/>
            <person name="Grigg M."/>
            <person name="Lorenzi H."/>
            <person name="Galac M."/>
        </authorList>
    </citation>
    <scope>NUCLEOTIDE SEQUENCE [LARGE SCALE GENOMIC DNA]</scope>
    <source>
        <strain evidence="3 4">EAF2021</strain>
    </source>
</reference>
<dbReference type="Gene3D" id="3.40.50.1000">
    <property type="entry name" value="HAD superfamily/HAD-like"/>
    <property type="match status" value="1"/>
</dbReference>
<dbReference type="PROSITE" id="PS50969">
    <property type="entry name" value="FCP1"/>
    <property type="match status" value="1"/>
</dbReference>
<accession>A0ABR2IR72</accession>
<dbReference type="InterPro" id="IPR050365">
    <property type="entry name" value="TIM50"/>
</dbReference>
<keyword evidence="1" id="KW-0811">Translocation</keyword>
<comment type="subunit">
    <text evidence="1">Component of the TIM23 complex.</text>
</comment>
<dbReference type="SUPFAM" id="SSF56784">
    <property type="entry name" value="HAD-like"/>
    <property type="match status" value="1"/>
</dbReference>
<protein>
    <recommendedName>
        <fullName evidence="1">Mitochondrial import inner membrane translocase subunit TIM50</fullName>
    </recommendedName>
</protein>
<keyword evidence="1" id="KW-0809">Transit peptide</keyword>
<feature type="domain" description="FCP1 homology" evidence="2">
    <location>
        <begin position="47"/>
        <end position="209"/>
    </location>
</feature>
<name>A0ABR2IR72_9EUKA</name>
<keyword evidence="1" id="KW-0813">Transport</keyword>
<dbReference type="InterPro" id="IPR036412">
    <property type="entry name" value="HAD-like_sf"/>
</dbReference>
<dbReference type="CDD" id="cd07521">
    <property type="entry name" value="HAD_FCP1-like"/>
    <property type="match status" value="1"/>
</dbReference>